<accession>D6SM14</accession>
<keyword evidence="6 8" id="KW-0687">Ribonucleoprotein</keyword>
<evidence type="ECO:0000256" key="7">
    <source>
        <dbReference type="ARBA" id="ARBA00035136"/>
    </source>
</evidence>
<dbReference type="RefSeq" id="WP_008868854.1">
    <property type="nucleotide sequence ID" value="NZ_ACJN02000001.1"/>
</dbReference>
<dbReference type="eggNOG" id="COG0268">
    <property type="taxonomic scope" value="Bacteria"/>
</dbReference>
<dbReference type="PANTHER" id="PTHR33398:SF1">
    <property type="entry name" value="SMALL RIBOSOMAL SUBUNIT PROTEIN BS20C"/>
    <property type="match status" value="1"/>
</dbReference>
<keyword evidence="4 8" id="KW-0694">RNA-binding</keyword>
<evidence type="ECO:0000256" key="4">
    <source>
        <dbReference type="ARBA" id="ARBA00022884"/>
    </source>
</evidence>
<dbReference type="GO" id="GO:0070181">
    <property type="term" value="F:small ribosomal subunit rRNA binding"/>
    <property type="evidence" value="ECO:0007669"/>
    <property type="project" value="TreeGrafter"/>
</dbReference>
<evidence type="ECO:0000256" key="9">
    <source>
        <dbReference type="SAM" id="MobiDB-lite"/>
    </source>
</evidence>
<dbReference type="SUPFAM" id="SSF46992">
    <property type="entry name" value="Ribosomal protein S20"/>
    <property type="match status" value="1"/>
</dbReference>
<gene>
    <name evidence="8" type="primary">rpsT</name>
    <name evidence="10" type="ORF">Dthio_PD3154</name>
</gene>
<keyword evidence="3 8" id="KW-0699">rRNA-binding</keyword>
<dbReference type="EMBL" id="ACJN02000001">
    <property type="protein sequence ID" value="EFI35725.1"/>
    <property type="molecule type" value="Genomic_DNA"/>
</dbReference>
<comment type="caution">
    <text evidence="10">The sequence shown here is derived from an EMBL/GenBank/DDBJ whole genome shotgun (WGS) entry which is preliminary data.</text>
</comment>
<reference evidence="10" key="1">
    <citation type="submission" date="2010-05" db="EMBL/GenBank/DDBJ databases">
        <title>The draft genome of Desulfonatronospira thiodismutans ASO3-1.</title>
        <authorList>
            <consortium name="US DOE Joint Genome Institute (JGI-PGF)"/>
            <person name="Lucas S."/>
            <person name="Copeland A."/>
            <person name="Lapidus A."/>
            <person name="Cheng J.-F."/>
            <person name="Bruce D."/>
            <person name="Goodwin L."/>
            <person name="Pitluck S."/>
            <person name="Chertkov O."/>
            <person name="Brettin T."/>
            <person name="Detter J.C."/>
            <person name="Han C."/>
            <person name="Land M.L."/>
            <person name="Hauser L."/>
            <person name="Kyrpides N."/>
            <person name="Mikhailova N."/>
            <person name="Muyzer G."/>
            <person name="Woyke T."/>
        </authorList>
    </citation>
    <scope>NUCLEOTIDE SEQUENCE [LARGE SCALE GENOMIC DNA]</scope>
    <source>
        <strain evidence="10">ASO3-1</strain>
    </source>
</reference>
<dbReference type="InterPro" id="IPR036510">
    <property type="entry name" value="Ribosomal_bS20_sf"/>
</dbReference>
<name>D6SM14_9BACT</name>
<dbReference type="GO" id="GO:0006412">
    <property type="term" value="P:translation"/>
    <property type="evidence" value="ECO:0007669"/>
    <property type="project" value="UniProtKB-UniRule"/>
</dbReference>
<evidence type="ECO:0000256" key="5">
    <source>
        <dbReference type="ARBA" id="ARBA00022980"/>
    </source>
</evidence>
<evidence type="ECO:0000256" key="8">
    <source>
        <dbReference type="HAMAP-Rule" id="MF_00500"/>
    </source>
</evidence>
<proteinExistence type="inferred from homology"/>
<evidence type="ECO:0000313" key="11">
    <source>
        <dbReference type="Proteomes" id="UP000005496"/>
    </source>
</evidence>
<dbReference type="GO" id="GO:0003735">
    <property type="term" value="F:structural constituent of ribosome"/>
    <property type="evidence" value="ECO:0007669"/>
    <property type="project" value="InterPro"/>
</dbReference>
<keyword evidence="11" id="KW-1185">Reference proteome</keyword>
<evidence type="ECO:0000256" key="3">
    <source>
        <dbReference type="ARBA" id="ARBA00022730"/>
    </source>
</evidence>
<feature type="region of interest" description="Disordered" evidence="9">
    <location>
        <begin position="1"/>
        <end position="20"/>
    </location>
</feature>
<dbReference type="GO" id="GO:0005829">
    <property type="term" value="C:cytosol"/>
    <property type="evidence" value="ECO:0007669"/>
    <property type="project" value="TreeGrafter"/>
</dbReference>
<protein>
    <recommendedName>
        <fullName evidence="7 8">Small ribosomal subunit protein bS20</fullName>
    </recommendedName>
</protein>
<dbReference type="Gene3D" id="1.20.58.110">
    <property type="entry name" value="Ribosomal protein S20"/>
    <property type="match status" value="1"/>
</dbReference>
<dbReference type="InterPro" id="IPR002583">
    <property type="entry name" value="Ribosomal_bS20"/>
</dbReference>
<comment type="similarity">
    <text evidence="2 8">Belongs to the bacterial ribosomal protein bS20 family.</text>
</comment>
<evidence type="ECO:0000256" key="1">
    <source>
        <dbReference type="ARBA" id="ARBA00003134"/>
    </source>
</evidence>
<dbReference type="AlphaFoldDB" id="D6SM14"/>
<comment type="function">
    <text evidence="1 8">Binds directly to 16S ribosomal RNA.</text>
</comment>
<sequence>MPNIRSAAKRHRQNLKARERNKAVKTRIKNVTKAVHQAVNQQDADQASRAIQKAASTLDKAAQKRVIHWKKAARKISRLNRMVNTLQSTH</sequence>
<dbReference type="Pfam" id="PF01649">
    <property type="entry name" value="Ribosomal_S20p"/>
    <property type="match status" value="1"/>
</dbReference>
<evidence type="ECO:0000256" key="2">
    <source>
        <dbReference type="ARBA" id="ARBA00007634"/>
    </source>
</evidence>
<dbReference type="FunFam" id="1.20.58.110:FF:000001">
    <property type="entry name" value="30S ribosomal protein S20"/>
    <property type="match status" value="1"/>
</dbReference>
<dbReference type="OrthoDB" id="9807974at2"/>
<keyword evidence="5 8" id="KW-0689">Ribosomal protein</keyword>
<dbReference type="GO" id="GO:0015935">
    <property type="term" value="C:small ribosomal subunit"/>
    <property type="evidence" value="ECO:0007669"/>
    <property type="project" value="TreeGrafter"/>
</dbReference>
<dbReference type="Proteomes" id="UP000005496">
    <property type="component" value="Unassembled WGS sequence"/>
</dbReference>
<dbReference type="PANTHER" id="PTHR33398">
    <property type="entry name" value="30S RIBOSOMAL PROTEIN S20"/>
    <property type="match status" value="1"/>
</dbReference>
<evidence type="ECO:0000256" key="6">
    <source>
        <dbReference type="ARBA" id="ARBA00023274"/>
    </source>
</evidence>
<dbReference type="NCBIfam" id="TIGR00029">
    <property type="entry name" value="S20"/>
    <property type="match status" value="1"/>
</dbReference>
<dbReference type="HAMAP" id="MF_00500">
    <property type="entry name" value="Ribosomal_bS20"/>
    <property type="match status" value="1"/>
</dbReference>
<organism evidence="10 11">
    <name type="scientific">Desulfonatronospira thiodismutans ASO3-1</name>
    <dbReference type="NCBI Taxonomy" id="555779"/>
    <lineage>
        <taxon>Bacteria</taxon>
        <taxon>Pseudomonadati</taxon>
        <taxon>Thermodesulfobacteriota</taxon>
        <taxon>Desulfovibrionia</taxon>
        <taxon>Desulfovibrionales</taxon>
        <taxon>Desulfonatronovibrionaceae</taxon>
        <taxon>Desulfonatronospira</taxon>
    </lineage>
</organism>
<evidence type="ECO:0000313" key="10">
    <source>
        <dbReference type="EMBL" id="EFI35725.1"/>
    </source>
</evidence>